<dbReference type="PANTHER" id="PTHR13420:SF7">
    <property type="entry name" value="UPF0235 PROTEIN C15ORF40"/>
    <property type="match status" value="1"/>
</dbReference>
<dbReference type="SMART" id="SM01152">
    <property type="entry name" value="DUF167"/>
    <property type="match status" value="1"/>
</dbReference>
<dbReference type="Gene3D" id="3.30.1200.10">
    <property type="entry name" value="YggU-like"/>
    <property type="match status" value="1"/>
</dbReference>
<protein>
    <recommendedName>
        <fullName evidence="2">UPF0235 protein HF682_15080</fullName>
    </recommendedName>
</protein>
<evidence type="ECO:0000256" key="1">
    <source>
        <dbReference type="ARBA" id="ARBA00010364"/>
    </source>
</evidence>
<dbReference type="RefSeq" id="WP_168878166.1">
    <property type="nucleotide sequence ID" value="NZ_JABAIM010000004.1"/>
</dbReference>
<organism evidence="3 4">
    <name type="scientific">Leeia aquatica</name>
    <dbReference type="NCBI Taxonomy" id="2725557"/>
    <lineage>
        <taxon>Bacteria</taxon>
        <taxon>Pseudomonadati</taxon>
        <taxon>Pseudomonadota</taxon>
        <taxon>Betaproteobacteria</taxon>
        <taxon>Neisseriales</taxon>
        <taxon>Leeiaceae</taxon>
        <taxon>Leeia</taxon>
    </lineage>
</organism>
<proteinExistence type="inferred from homology"/>
<evidence type="ECO:0000256" key="2">
    <source>
        <dbReference type="HAMAP-Rule" id="MF_00634"/>
    </source>
</evidence>
<dbReference type="EMBL" id="JABAIM010000004">
    <property type="protein sequence ID" value="NLR76489.1"/>
    <property type="molecule type" value="Genomic_DNA"/>
</dbReference>
<name>A0A847SH33_9NEIS</name>
<accession>A0A847SH33</accession>
<gene>
    <name evidence="3" type="ORF">HF682_15080</name>
</gene>
<dbReference type="Proteomes" id="UP000587991">
    <property type="component" value="Unassembled WGS sequence"/>
</dbReference>
<dbReference type="GO" id="GO:0005737">
    <property type="term" value="C:cytoplasm"/>
    <property type="evidence" value="ECO:0007669"/>
    <property type="project" value="TreeGrafter"/>
</dbReference>
<comment type="caution">
    <text evidence="3">The sequence shown here is derived from an EMBL/GenBank/DDBJ whole genome shotgun (WGS) entry which is preliminary data.</text>
</comment>
<dbReference type="InterPro" id="IPR036591">
    <property type="entry name" value="YggU-like_sf"/>
</dbReference>
<reference evidence="3 4" key="1">
    <citation type="submission" date="2020-04" db="EMBL/GenBank/DDBJ databases">
        <title>Draft genome of Leeia sp. IMCC25680.</title>
        <authorList>
            <person name="Song J."/>
            <person name="Cho J.-C."/>
        </authorList>
    </citation>
    <scope>NUCLEOTIDE SEQUENCE [LARGE SCALE GENOMIC DNA]</scope>
    <source>
        <strain evidence="3 4">IMCC25680</strain>
    </source>
</reference>
<evidence type="ECO:0000313" key="4">
    <source>
        <dbReference type="Proteomes" id="UP000587991"/>
    </source>
</evidence>
<dbReference type="HAMAP" id="MF_00634">
    <property type="entry name" value="UPF0235"/>
    <property type="match status" value="1"/>
</dbReference>
<dbReference type="Pfam" id="PF02594">
    <property type="entry name" value="DUF167"/>
    <property type="match status" value="1"/>
</dbReference>
<comment type="similarity">
    <text evidence="1 2">Belongs to the UPF0235 family.</text>
</comment>
<dbReference type="AlphaFoldDB" id="A0A847SH33"/>
<dbReference type="PANTHER" id="PTHR13420">
    <property type="entry name" value="UPF0235 PROTEIN C15ORF40"/>
    <property type="match status" value="1"/>
</dbReference>
<evidence type="ECO:0000313" key="3">
    <source>
        <dbReference type="EMBL" id="NLR76489.1"/>
    </source>
</evidence>
<sequence length="103" mass="11036">MNASWLRQAAPGEWILTLHIQPGAKRSEVVGVHGEALKIRLAAPPVDGKANAALLAFLATQLNIPQRQLELLSGETSRSKRVKVSGPDETLRPRLQALVAALG</sequence>
<dbReference type="InterPro" id="IPR003746">
    <property type="entry name" value="DUF167"/>
</dbReference>
<keyword evidence="4" id="KW-1185">Reference proteome</keyword>
<dbReference type="SUPFAM" id="SSF69786">
    <property type="entry name" value="YggU-like"/>
    <property type="match status" value="1"/>
</dbReference>
<dbReference type="NCBIfam" id="TIGR00251">
    <property type="entry name" value="DUF167 family protein"/>
    <property type="match status" value="1"/>
</dbReference>